<keyword evidence="3" id="KW-1185">Reference proteome</keyword>
<evidence type="ECO:0000256" key="1">
    <source>
        <dbReference type="SAM" id="MobiDB-lite"/>
    </source>
</evidence>
<dbReference type="OrthoDB" id="3194584at2759"/>
<sequence>MSQTARAQTQGHRKSHANDTVLVLALLAGRRLKQANSEMIEELDGVNGYSAAEWKDYCLDHMVRLMQLVDEREASRKTRRAAIPNAQPTPRCSVAPLQETGNSPAREPWDAANVSRTYKYKETTRRVTLTAKESRSF</sequence>
<gene>
    <name evidence="2" type="ORF">CERSUDRAFT_95100</name>
</gene>
<feature type="region of interest" description="Disordered" evidence="1">
    <location>
        <begin position="76"/>
        <end position="110"/>
    </location>
</feature>
<protein>
    <submittedName>
        <fullName evidence="2">Uncharacterized protein</fullName>
    </submittedName>
</protein>
<dbReference type="Proteomes" id="UP000016930">
    <property type="component" value="Unassembled WGS sequence"/>
</dbReference>
<evidence type="ECO:0000313" key="2">
    <source>
        <dbReference type="EMBL" id="EMD36825.1"/>
    </source>
</evidence>
<organism evidence="2 3">
    <name type="scientific">Ceriporiopsis subvermispora (strain B)</name>
    <name type="common">White-rot fungus</name>
    <name type="synonym">Gelatoporia subvermispora</name>
    <dbReference type="NCBI Taxonomy" id="914234"/>
    <lineage>
        <taxon>Eukaryota</taxon>
        <taxon>Fungi</taxon>
        <taxon>Dikarya</taxon>
        <taxon>Basidiomycota</taxon>
        <taxon>Agaricomycotina</taxon>
        <taxon>Agaricomycetes</taxon>
        <taxon>Polyporales</taxon>
        <taxon>Gelatoporiaceae</taxon>
        <taxon>Gelatoporia</taxon>
    </lineage>
</organism>
<accession>M2QXH7</accession>
<dbReference type="EMBL" id="KB445797">
    <property type="protein sequence ID" value="EMD36825.1"/>
    <property type="molecule type" value="Genomic_DNA"/>
</dbReference>
<dbReference type="HOGENOM" id="CLU_1864893_0_0_1"/>
<reference evidence="2 3" key="1">
    <citation type="journal article" date="2012" name="Proc. Natl. Acad. Sci. U.S.A.">
        <title>Comparative genomics of Ceriporiopsis subvermispora and Phanerochaete chrysosporium provide insight into selective ligninolysis.</title>
        <authorList>
            <person name="Fernandez-Fueyo E."/>
            <person name="Ruiz-Duenas F.J."/>
            <person name="Ferreira P."/>
            <person name="Floudas D."/>
            <person name="Hibbett D.S."/>
            <person name="Canessa P."/>
            <person name="Larrondo L.F."/>
            <person name="James T.Y."/>
            <person name="Seelenfreund D."/>
            <person name="Lobos S."/>
            <person name="Polanco R."/>
            <person name="Tello M."/>
            <person name="Honda Y."/>
            <person name="Watanabe T."/>
            <person name="Watanabe T."/>
            <person name="Ryu J.S."/>
            <person name="Kubicek C.P."/>
            <person name="Schmoll M."/>
            <person name="Gaskell J."/>
            <person name="Hammel K.E."/>
            <person name="St John F.J."/>
            <person name="Vanden Wymelenberg A."/>
            <person name="Sabat G."/>
            <person name="Splinter BonDurant S."/>
            <person name="Syed K."/>
            <person name="Yadav J.S."/>
            <person name="Doddapaneni H."/>
            <person name="Subramanian V."/>
            <person name="Lavin J.L."/>
            <person name="Oguiza J.A."/>
            <person name="Perez G."/>
            <person name="Pisabarro A.G."/>
            <person name="Ramirez L."/>
            <person name="Santoyo F."/>
            <person name="Master E."/>
            <person name="Coutinho P.M."/>
            <person name="Henrissat B."/>
            <person name="Lombard V."/>
            <person name="Magnuson J.K."/>
            <person name="Kuees U."/>
            <person name="Hori C."/>
            <person name="Igarashi K."/>
            <person name="Samejima M."/>
            <person name="Held B.W."/>
            <person name="Barry K.W."/>
            <person name="LaButti K.M."/>
            <person name="Lapidus A."/>
            <person name="Lindquist E.A."/>
            <person name="Lucas S.M."/>
            <person name="Riley R."/>
            <person name="Salamov A.A."/>
            <person name="Hoffmeister D."/>
            <person name="Schwenk D."/>
            <person name="Hadar Y."/>
            <person name="Yarden O."/>
            <person name="de Vries R.P."/>
            <person name="Wiebenga A."/>
            <person name="Stenlid J."/>
            <person name="Eastwood D."/>
            <person name="Grigoriev I.V."/>
            <person name="Berka R.M."/>
            <person name="Blanchette R.A."/>
            <person name="Kersten P."/>
            <person name="Martinez A.T."/>
            <person name="Vicuna R."/>
            <person name="Cullen D."/>
        </authorList>
    </citation>
    <scope>NUCLEOTIDE SEQUENCE [LARGE SCALE GENOMIC DNA]</scope>
    <source>
        <strain evidence="2 3">B</strain>
    </source>
</reference>
<evidence type="ECO:0000313" key="3">
    <source>
        <dbReference type="Proteomes" id="UP000016930"/>
    </source>
</evidence>
<name>M2QXH7_CERS8</name>
<dbReference type="AlphaFoldDB" id="M2QXH7"/>
<proteinExistence type="predicted"/>